<dbReference type="InterPro" id="IPR000989">
    <property type="entry name" value="Rep"/>
</dbReference>
<keyword evidence="4" id="KW-1185">Reference proteome</keyword>
<reference evidence="3 4" key="1">
    <citation type="submission" date="2023-03" db="EMBL/GenBank/DDBJ databases">
        <title>YIM 152171 draft genome.</title>
        <authorList>
            <person name="Yang Z."/>
        </authorList>
    </citation>
    <scope>NUCLEOTIDE SEQUENCE [LARGE SCALE GENOMIC DNA]</scope>
    <source>
        <strain evidence="3 4">YIM 152171</strain>
    </source>
</reference>
<feature type="non-terminal residue" evidence="3">
    <location>
        <position position="261"/>
    </location>
</feature>
<evidence type="ECO:0000256" key="1">
    <source>
        <dbReference type="ARBA" id="ARBA00008909"/>
    </source>
</evidence>
<name>A0AAP3XSN8_9PROT</name>
<sequence length="261" mass="29776">MVNITKLPSPCFEKKTVADEKNGDNKELSDDFGDKPTLDRFLRYQMQSAAKHLLPHNRVGLCLRHQIERYGDVSLFKHRSTEKAFYGGLMVCGSVWVCPVCAAKISERRRAELKTAFDSHLQQCGYCTMVTLTFSHSARDKLDDLLLALGKAVNNFRSGKRYNNFRQEVGLVGSIRAFEITYGQNGWHPHIHLLLMHSKEIDPWDREDVRDKLYDMWEGACAKNGLQTSYEHGLKVDDAAEASQYIGKWGDIMDKPWGTDS</sequence>
<dbReference type="Proteomes" id="UP001301140">
    <property type="component" value="Unassembled WGS sequence"/>
</dbReference>
<organism evidence="3 4">
    <name type="scientific">Marinimicrococcus flavescens</name>
    <dbReference type="NCBI Taxonomy" id="3031815"/>
    <lineage>
        <taxon>Bacteria</taxon>
        <taxon>Pseudomonadati</taxon>
        <taxon>Pseudomonadota</taxon>
        <taxon>Alphaproteobacteria</taxon>
        <taxon>Geminicoccales</taxon>
        <taxon>Geminicoccaceae</taxon>
        <taxon>Marinimicrococcus</taxon>
    </lineage>
</organism>
<comment type="similarity">
    <text evidence="1">Belongs to the Gram-positive plasmids replication protein type 1 family.</text>
</comment>
<accession>A0AAP3XSN8</accession>
<dbReference type="RefSeq" id="WP_327789330.1">
    <property type="nucleotide sequence ID" value="NZ_JARGEQ010000097.1"/>
</dbReference>
<evidence type="ECO:0000313" key="3">
    <source>
        <dbReference type="EMBL" id="MDF1586910.1"/>
    </source>
</evidence>
<keyword evidence="2" id="KW-0235">DNA replication</keyword>
<evidence type="ECO:0000313" key="4">
    <source>
        <dbReference type="Proteomes" id="UP001301140"/>
    </source>
</evidence>
<dbReference type="Pfam" id="PF01446">
    <property type="entry name" value="Rep_1"/>
    <property type="match status" value="1"/>
</dbReference>
<evidence type="ECO:0000256" key="2">
    <source>
        <dbReference type="ARBA" id="ARBA00022705"/>
    </source>
</evidence>
<dbReference type="EMBL" id="JARGEQ010000097">
    <property type="protein sequence ID" value="MDF1586910.1"/>
    <property type="molecule type" value="Genomic_DNA"/>
</dbReference>
<dbReference type="GO" id="GO:0006260">
    <property type="term" value="P:DNA replication"/>
    <property type="evidence" value="ECO:0007669"/>
    <property type="project" value="UniProtKB-KW"/>
</dbReference>
<proteinExistence type="inferred from homology"/>
<protein>
    <submittedName>
        <fullName evidence="3">Protein rep</fullName>
    </submittedName>
</protein>
<comment type="caution">
    <text evidence="3">The sequence shown here is derived from an EMBL/GenBank/DDBJ whole genome shotgun (WGS) entry which is preliminary data.</text>
</comment>
<dbReference type="GO" id="GO:0003677">
    <property type="term" value="F:DNA binding"/>
    <property type="evidence" value="ECO:0007669"/>
    <property type="project" value="InterPro"/>
</dbReference>
<gene>
    <name evidence="3" type="ORF">PZ740_11020</name>
</gene>
<dbReference type="AlphaFoldDB" id="A0AAP3XSN8"/>